<sequence>MSKFVITKGNENGNFRIVTDPQTDEGLLYISKPLDYEKTNDVQLQITAQNVASLNGSSATWQSIPVNVNVEKVDAGERNCSLMNQETQEESHSYPT</sequence>
<evidence type="ECO:0000256" key="1">
    <source>
        <dbReference type="ARBA" id="ARBA00004167"/>
    </source>
</evidence>
<evidence type="ECO:0000256" key="6">
    <source>
        <dbReference type="ARBA" id="ARBA00022737"/>
    </source>
</evidence>
<dbReference type="GeneTree" id="ENSGT01030000234624"/>
<evidence type="ECO:0000256" key="4">
    <source>
        <dbReference type="ARBA" id="ARBA00022692"/>
    </source>
</evidence>
<dbReference type="Pfam" id="PF00028">
    <property type="entry name" value="Cadherin"/>
    <property type="match status" value="1"/>
</dbReference>
<evidence type="ECO:0000256" key="5">
    <source>
        <dbReference type="ARBA" id="ARBA00022729"/>
    </source>
</evidence>
<dbReference type="InterPro" id="IPR015919">
    <property type="entry name" value="Cadherin-like_sf"/>
</dbReference>
<evidence type="ECO:0000259" key="13">
    <source>
        <dbReference type="PROSITE" id="PS50268"/>
    </source>
</evidence>
<keyword evidence="3" id="KW-1003">Cell membrane</keyword>
<evidence type="ECO:0000256" key="2">
    <source>
        <dbReference type="ARBA" id="ARBA00004236"/>
    </source>
</evidence>
<dbReference type="GO" id="GO:0016339">
    <property type="term" value="P:calcium-dependent cell-cell adhesion via plasma membrane cell adhesion molecules"/>
    <property type="evidence" value="ECO:0007669"/>
    <property type="project" value="TreeGrafter"/>
</dbReference>
<dbReference type="GO" id="GO:0005912">
    <property type="term" value="C:adherens junction"/>
    <property type="evidence" value="ECO:0007669"/>
    <property type="project" value="TreeGrafter"/>
</dbReference>
<reference evidence="14" key="2">
    <citation type="submission" date="2025-09" db="UniProtKB">
        <authorList>
            <consortium name="Ensembl"/>
        </authorList>
    </citation>
    <scope>IDENTIFICATION</scope>
</reference>
<dbReference type="InterPro" id="IPR002126">
    <property type="entry name" value="Cadherin-like_dom"/>
</dbReference>
<evidence type="ECO:0000256" key="8">
    <source>
        <dbReference type="ARBA" id="ARBA00022889"/>
    </source>
</evidence>
<accession>A0AAX7UN15</accession>
<dbReference type="Ensembl" id="ENSACLT00000077468.1">
    <property type="protein sequence ID" value="ENSACLP00000070157.1"/>
    <property type="gene ID" value="ENSACLG00000039730.1"/>
</dbReference>
<keyword evidence="5" id="KW-0732">Signal</keyword>
<evidence type="ECO:0000256" key="3">
    <source>
        <dbReference type="ARBA" id="ARBA00022475"/>
    </source>
</evidence>
<dbReference type="Gene3D" id="2.60.40.60">
    <property type="entry name" value="Cadherins"/>
    <property type="match status" value="1"/>
</dbReference>
<dbReference type="PROSITE" id="PS50268">
    <property type="entry name" value="CADHERIN_2"/>
    <property type="match status" value="1"/>
</dbReference>
<keyword evidence="7 12" id="KW-0106">Calcium</keyword>
<dbReference type="GO" id="GO:0045296">
    <property type="term" value="F:cadherin binding"/>
    <property type="evidence" value="ECO:0007669"/>
    <property type="project" value="TreeGrafter"/>
</dbReference>
<dbReference type="GO" id="GO:0008013">
    <property type="term" value="F:beta-catenin binding"/>
    <property type="evidence" value="ECO:0007669"/>
    <property type="project" value="TreeGrafter"/>
</dbReference>
<keyword evidence="11" id="KW-0325">Glycoprotein</keyword>
<dbReference type="GO" id="GO:0000902">
    <property type="term" value="P:cell morphogenesis"/>
    <property type="evidence" value="ECO:0007669"/>
    <property type="project" value="TreeGrafter"/>
</dbReference>
<dbReference type="SUPFAM" id="SSF49313">
    <property type="entry name" value="Cadherin-like"/>
    <property type="match status" value="1"/>
</dbReference>
<dbReference type="GO" id="GO:0034332">
    <property type="term" value="P:adherens junction organization"/>
    <property type="evidence" value="ECO:0007669"/>
    <property type="project" value="TreeGrafter"/>
</dbReference>
<name>A0AAX7UN15_ASTCA</name>
<evidence type="ECO:0000256" key="12">
    <source>
        <dbReference type="PROSITE-ProRule" id="PRU00043"/>
    </source>
</evidence>
<dbReference type="GO" id="GO:0016342">
    <property type="term" value="C:catenin complex"/>
    <property type="evidence" value="ECO:0007669"/>
    <property type="project" value="TreeGrafter"/>
</dbReference>
<evidence type="ECO:0000256" key="11">
    <source>
        <dbReference type="ARBA" id="ARBA00023180"/>
    </source>
</evidence>
<keyword evidence="15" id="KW-1185">Reference proteome</keyword>
<dbReference type="FunFam" id="2.60.40.60:FF:000019">
    <property type="entry name" value="Cadherin 2"/>
    <property type="match status" value="1"/>
</dbReference>
<evidence type="ECO:0000313" key="15">
    <source>
        <dbReference type="Proteomes" id="UP000265100"/>
    </source>
</evidence>
<dbReference type="InterPro" id="IPR039808">
    <property type="entry name" value="Cadherin"/>
</dbReference>
<keyword evidence="8" id="KW-0130">Cell adhesion</keyword>
<dbReference type="GO" id="GO:0007043">
    <property type="term" value="P:cell-cell junction assembly"/>
    <property type="evidence" value="ECO:0007669"/>
    <property type="project" value="TreeGrafter"/>
</dbReference>
<dbReference type="PANTHER" id="PTHR24027:SF422">
    <property type="entry name" value="CADHERIN DOMAIN-CONTAINING PROTEIN"/>
    <property type="match status" value="1"/>
</dbReference>
<comment type="subcellular location">
    <subcellularLocation>
        <location evidence="2">Cell membrane</location>
    </subcellularLocation>
    <subcellularLocation>
        <location evidence="1">Membrane</location>
        <topology evidence="1">Single-pass membrane protein</topology>
    </subcellularLocation>
</comment>
<dbReference type="GO" id="GO:0007156">
    <property type="term" value="P:homophilic cell adhesion via plasma membrane adhesion molecules"/>
    <property type="evidence" value="ECO:0007669"/>
    <property type="project" value="InterPro"/>
</dbReference>
<dbReference type="GO" id="GO:0005509">
    <property type="term" value="F:calcium ion binding"/>
    <property type="evidence" value="ECO:0007669"/>
    <property type="project" value="UniProtKB-UniRule"/>
</dbReference>
<keyword evidence="6" id="KW-0677">Repeat</keyword>
<evidence type="ECO:0000256" key="7">
    <source>
        <dbReference type="ARBA" id="ARBA00022837"/>
    </source>
</evidence>
<dbReference type="Proteomes" id="UP000265100">
    <property type="component" value="Unplaced"/>
</dbReference>
<dbReference type="GO" id="GO:0016477">
    <property type="term" value="P:cell migration"/>
    <property type="evidence" value="ECO:0007669"/>
    <property type="project" value="TreeGrafter"/>
</dbReference>
<evidence type="ECO:0000256" key="9">
    <source>
        <dbReference type="ARBA" id="ARBA00022989"/>
    </source>
</evidence>
<feature type="domain" description="Cadherin" evidence="13">
    <location>
        <begin position="3"/>
        <end position="74"/>
    </location>
</feature>
<proteinExistence type="predicted"/>
<dbReference type="AlphaFoldDB" id="A0AAX7UN15"/>
<organism evidence="14 15">
    <name type="scientific">Astatotilapia calliptera</name>
    <name type="common">Eastern happy</name>
    <name type="synonym">Chromis callipterus</name>
    <dbReference type="NCBI Taxonomy" id="8154"/>
    <lineage>
        <taxon>Eukaryota</taxon>
        <taxon>Metazoa</taxon>
        <taxon>Chordata</taxon>
        <taxon>Craniata</taxon>
        <taxon>Vertebrata</taxon>
        <taxon>Euteleostomi</taxon>
        <taxon>Actinopterygii</taxon>
        <taxon>Neopterygii</taxon>
        <taxon>Teleostei</taxon>
        <taxon>Neoteleostei</taxon>
        <taxon>Acanthomorphata</taxon>
        <taxon>Ovalentaria</taxon>
        <taxon>Cichlomorphae</taxon>
        <taxon>Cichliformes</taxon>
        <taxon>Cichlidae</taxon>
        <taxon>African cichlids</taxon>
        <taxon>Pseudocrenilabrinae</taxon>
        <taxon>Haplochromini</taxon>
        <taxon>Astatotilapia</taxon>
    </lineage>
</organism>
<dbReference type="CDD" id="cd11304">
    <property type="entry name" value="Cadherin_repeat"/>
    <property type="match status" value="1"/>
</dbReference>
<protein>
    <recommendedName>
        <fullName evidence="13">Cadherin domain-containing protein</fullName>
    </recommendedName>
</protein>
<dbReference type="PANTHER" id="PTHR24027">
    <property type="entry name" value="CADHERIN-23"/>
    <property type="match status" value="1"/>
</dbReference>
<evidence type="ECO:0000313" key="14">
    <source>
        <dbReference type="Ensembl" id="ENSACLP00000070157.1"/>
    </source>
</evidence>
<keyword evidence="4" id="KW-0812">Transmembrane</keyword>
<dbReference type="GO" id="GO:0044331">
    <property type="term" value="P:cell-cell adhesion mediated by cadherin"/>
    <property type="evidence" value="ECO:0007669"/>
    <property type="project" value="TreeGrafter"/>
</dbReference>
<keyword evidence="9" id="KW-1133">Transmembrane helix</keyword>
<evidence type="ECO:0000256" key="10">
    <source>
        <dbReference type="ARBA" id="ARBA00023136"/>
    </source>
</evidence>
<reference evidence="14" key="1">
    <citation type="submission" date="2025-08" db="UniProtKB">
        <authorList>
            <consortium name="Ensembl"/>
        </authorList>
    </citation>
    <scope>IDENTIFICATION</scope>
</reference>
<keyword evidence="10" id="KW-0472">Membrane</keyword>